<dbReference type="PROSITE" id="PS50123">
    <property type="entry name" value="CHER"/>
    <property type="match status" value="1"/>
</dbReference>
<gene>
    <name evidence="7" type="ORF">MNBD_GAMMA05-1103</name>
</gene>
<dbReference type="Gene3D" id="3.40.50.150">
    <property type="entry name" value="Vaccinia Virus protein VP39"/>
    <property type="match status" value="1"/>
</dbReference>
<dbReference type="EC" id="2.1.1.80" evidence="2"/>
<name>A0A3B0WJ42_9ZZZZ</name>
<dbReference type="SMART" id="SM00138">
    <property type="entry name" value="MeTrc"/>
    <property type="match status" value="1"/>
</dbReference>
<evidence type="ECO:0000256" key="1">
    <source>
        <dbReference type="ARBA" id="ARBA00001541"/>
    </source>
</evidence>
<dbReference type="InterPro" id="IPR029063">
    <property type="entry name" value="SAM-dependent_MTases_sf"/>
</dbReference>
<evidence type="ECO:0000256" key="3">
    <source>
        <dbReference type="ARBA" id="ARBA00022603"/>
    </source>
</evidence>
<evidence type="ECO:0000256" key="5">
    <source>
        <dbReference type="ARBA" id="ARBA00022691"/>
    </source>
</evidence>
<dbReference type="Pfam" id="PF03705">
    <property type="entry name" value="CheR_N"/>
    <property type="match status" value="1"/>
</dbReference>
<organism evidence="7">
    <name type="scientific">hydrothermal vent metagenome</name>
    <dbReference type="NCBI Taxonomy" id="652676"/>
    <lineage>
        <taxon>unclassified sequences</taxon>
        <taxon>metagenomes</taxon>
        <taxon>ecological metagenomes</taxon>
    </lineage>
</organism>
<dbReference type="GO" id="GO:0008983">
    <property type="term" value="F:protein-glutamate O-methyltransferase activity"/>
    <property type="evidence" value="ECO:0007669"/>
    <property type="project" value="UniProtKB-EC"/>
</dbReference>
<sequence>MSQLQVNKKNLATNENHESLQESQLKRVADFIGSEVGIQLPTSKQKLVEGRLRRRLKVLGYSDFKNYLDYTLESPDGELEKLQLIDVITTNKTNFYRESDHFDYLSSDAVAELEKIKKNESRRELNFWSAGCSTGEEPYTLSIVLNEIAAKNKDLKFNILATDISHTCLSKASRGIYTSRQIDVIPMELRKKYLLRSRNANEDLVQMGNKLRCSIKFKMINLMDKQFNISQKMDAIFCRNVMIYFDNDFREELVGRFERQLINGGYLFVGHSEPLSGIKTTLKQVAPMVYRKL</sequence>
<feature type="domain" description="CheR-type methyltransferase" evidence="6">
    <location>
        <begin position="13"/>
        <end position="293"/>
    </location>
</feature>
<protein>
    <recommendedName>
        <fullName evidence="2">protein-glutamate O-methyltransferase</fullName>
        <ecNumber evidence="2">2.1.1.80</ecNumber>
    </recommendedName>
</protein>
<dbReference type="PANTHER" id="PTHR24422:SF26">
    <property type="entry name" value="CHEMOTAXIS PROTEIN METHYLTRANSFERASE"/>
    <property type="match status" value="1"/>
</dbReference>
<comment type="catalytic activity">
    <reaction evidence="1">
        <text>L-glutamyl-[protein] + S-adenosyl-L-methionine = [protein]-L-glutamate 5-O-methyl ester + S-adenosyl-L-homocysteine</text>
        <dbReference type="Rhea" id="RHEA:24452"/>
        <dbReference type="Rhea" id="RHEA-COMP:10208"/>
        <dbReference type="Rhea" id="RHEA-COMP:10311"/>
        <dbReference type="ChEBI" id="CHEBI:29973"/>
        <dbReference type="ChEBI" id="CHEBI:57856"/>
        <dbReference type="ChEBI" id="CHEBI:59789"/>
        <dbReference type="ChEBI" id="CHEBI:82795"/>
        <dbReference type="EC" id="2.1.1.80"/>
    </reaction>
</comment>
<accession>A0A3B0WJ42</accession>
<dbReference type="PRINTS" id="PR00996">
    <property type="entry name" value="CHERMTFRASE"/>
</dbReference>
<proteinExistence type="predicted"/>
<reference evidence="7" key="1">
    <citation type="submission" date="2018-06" db="EMBL/GenBank/DDBJ databases">
        <authorList>
            <person name="Zhirakovskaya E."/>
        </authorList>
    </citation>
    <scope>NUCLEOTIDE SEQUENCE</scope>
</reference>
<dbReference type="InterPro" id="IPR022642">
    <property type="entry name" value="CheR_C"/>
</dbReference>
<dbReference type="PIRSF" id="PIRSF000410">
    <property type="entry name" value="CheR"/>
    <property type="match status" value="1"/>
</dbReference>
<dbReference type="AlphaFoldDB" id="A0A3B0WJ42"/>
<dbReference type="GO" id="GO:0032259">
    <property type="term" value="P:methylation"/>
    <property type="evidence" value="ECO:0007669"/>
    <property type="project" value="UniProtKB-KW"/>
</dbReference>
<keyword evidence="3 7" id="KW-0489">Methyltransferase</keyword>
<keyword evidence="4 7" id="KW-0808">Transferase</keyword>
<dbReference type="SUPFAM" id="SSF47757">
    <property type="entry name" value="Chemotaxis receptor methyltransferase CheR, N-terminal domain"/>
    <property type="match status" value="1"/>
</dbReference>
<dbReference type="EMBL" id="UOFE01000028">
    <property type="protein sequence ID" value="VAW52510.1"/>
    <property type="molecule type" value="Genomic_DNA"/>
</dbReference>
<dbReference type="SUPFAM" id="SSF53335">
    <property type="entry name" value="S-adenosyl-L-methionine-dependent methyltransferases"/>
    <property type="match status" value="1"/>
</dbReference>
<evidence type="ECO:0000256" key="4">
    <source>
        <dbReference type="ARBA" id="ARBA00022679"/>
    </source>
</evidence>
<dbReference type="InterPro" id="IPR000780">
    <property type="entry name" value="CheR_MeTrfase"/>
</dbReference>
<dbReference type="Pfam" id="PF01739">
    <property type="entry name" value="CheR"/>
    <property type="match status" value="1"/>
</dbReference>
<dbReference type="Gene3D" id="1.10.155.10">
    <property type="entry name" value="Chemotaxis receptor methyltransferase CheR, N-terminal domain"/>
    <property type="match status" value="1"/>
</dbReference>
<dbReference type="InterPro" id="IPR050903">
    <property type="entry name" value="Bact_Chemotaxis_MeTrfase"/>
</dbReference>
<keyword evidence="5" id="KW-0949">S-adenosyl-L-methionine</keyword>
<dbReference type="InterPro" id="IPR026024">
    <property type="entry name" value="Chemotaxis_MeTrfase_CheR"/>
</dbReference>
<dbReference type="InterPro" id="IPR036804">
    <property type="entry name" value="CheR_N_sf"/>
</dbReference>
<evidence type="ECO:0000259" key="6">
    <source>
        <dbReference type="PROSITE" id="PS50123"/>
    </source>
</evidence>
<dbReference type="PANTHER" id="PTHR24422">
    <property type="entry name" value="CHEMOTAXIS PROTEIN METHYLTRANSFERASE"/>
    <property type="match status" value="1"/>
</dbReference>
<dbReference type="InterPro" id="IPR022641">
    <property type="entry name" value="CheR_N"/>
</dbReference>
<evidence type="ECO:0000256" key="2">
    <source>
        <dbReference type="ARBA" id="ARBA00012534"/>
    </source>
</evidence>
<evidence type="ECO:0000313" key="7">
    <source>
        <dbReference type="EMBL" id="VAW52510.1"/>
    </source>
</evidence>